<organism evidence="1 2">
    <name type="scientific">Thalassovita taeanensis</name>
    <dbReference type="NCBI Taxonomy" id="657014"/>
    <lineage>
        <taxon>Bacteria</taxon>
        <taxon>Pseudomonadati</taxon>
        <taxon>Pseudomonadota</taxon>
        <taxon>Alphaproteobacteria</taxon>
        <taxon>Rhodobacterales</taxon>
        <taxon>Roseobacteraceae</taxon>
        <taxon>Thalassovita</taxon>
    </lineage>
</organism>
<keyword evidence="2" id="KW-1185">Reference proteome</keyword>
<dbReference type="AlphaFoldDB" id="A0A1H9DSE0"/>
<dbReference type="RefSeq" id="WP_090269341.1">
    <property type="nucleotide sequence ID" value="NZ_FOEP01000004.1"/>
</dbReference>
<dbReference type="Proteomes" id="UP000198634">
    <property type="component" value="Unassembled WGS sequence"/>
</dbReference>
<protein>
    <submittedName>
        <fullName evidence="1">dTDP-4-dehydrorhamnose reductase</fullName>
    </submittedName>
</protein>
<dbReference type="STRING" id="657014.SAMN04488092_104265"/>
<name>A0A1H9DSE0_9RHOB</name>
<dbReference type="SUPFAM" id="SSF51735">
    <property type="entry name" value="NAD(P)-binding Rossmann-fold domains"/>
    <property type="match status" value="1"/>
</dbReference>
<dbReference type="OrthoDB" id="7170465at2"/>
<evidence type="ECO:0000313" key="2">
    <source>
        <dbReference type="Proteomes" id="UP000198634"/>
    </source>
</evidence>
<reference evidence="1 2" key="1">
    <citation type="submission" date="2016-10" db="EMBL/GenBank/DDBJ databases">
        <authorList>
            <person name="de Groot N.N."/>
        </authorList>
    </citation>
    <scope>NUCLEOTIDE SEQUENCE [LARGE SCALE GENOMIC DNA]</scope>
    <source>
        <strain evidence="1 2">DSM 22007</strain>
    </source>
</reference>
<dbReference type="InterPro" id="IPR036291">
    <property type="entry name" value="NAD(P)-bd_dom_sf"/>
</dbReference>
<gene>
    <name evidence="1" type="ORF">SAMN04488092_104265</name>
</gene>
<sequence length="300" mass="32785">MGKTVLILGAHGRFGHHATVAFNSAGWTVRSFDRSRDNLMQAAQGVQVIVAGWNPAYPDWASQLPGLHKQIRQAALAADATVILPGNLYVFGAETPAPWGEDSPHRAQNPLGRIRVELEAAYRRDGVRTILLRAGDFLDTRASGNWFDRMMAPSLAKDKLTYPGRTDADHAWAYLPDLTRAAVQLAEARQGLARFEDIPFPGYTLTGAQMAGHLSAALGRAISVKQMAWWPLSFARLVMPVAKHLLEMRYLWNVPHQLDGSKFERLLPNFQHTPVAHALATAASPVLAGKAKPSGMTAEA</sequence>
<proteinExistence type="predicted"/>
<dbReference type="EMBL" id="FOEP01000004">
    <property type="protein sequence ID" value="SEQ16406.1"/>
    <property type="molecule type" value="Genomic_DNA"/>
</dbReference>
<evidence type="ECO:0000313" key="1">
    <source>
        <dbReference type="EMBL" id="SEQ16406.1"/>
    </source>
</evidence>
<dbReference type="Gene3D" id="3.40.50.720">
    <property type="entry name" value="NAD(P)-binding Rossmann-like Domain"/>
    <property type="match status" value="1"/>
</dbReference>
<accession>A0A1H9DSE0</accession>